<dbReference type="SMART" id="SM00387">
    <property type="entry name" value="HATPase_c"/>
    <property type="match status" value="1"/>
</dbReference>
<evidence type="ECO:0000256" key="7">
    <source>
        <dbReference type="ARBA" id="ARBA00022777"/>
    </source>
</evidence>
<protein>
    <recommendedName>
        <fullName evidence="3">histidine kinase</fullName>
        <ecNumber evidence="3">2.7.13.3</ecNumber>
    </recommendedName>
</protein>
<dbReference type="PROSITE" id="PS50885">
    <property type="entry name" value="HAMP"/>
    <property type="match status" value="1"/>
</dbReference>
<feature type="domain" description="Histidine kinase" evidence="12">
    <location>
        <begin position="266"/>
        <end position="479"/>
    </location>
</feature>
<dbReference type="EC" id="2.7.13.3" evidence="3"/>
<keyword evidence="5" id="KW-0808">Transferase</keyword>
<dbReference type="InterPro" id="IPR005467">
    <property type="entry name" value="His_kinase_dom"/>
</dbReference>
<dbReference type="Pfam" id="PF02518">
    <property type="entry name" value="HATPase_c"/>
    <property type="match status" value="1"/>
</dbReference>
<accession>A0A974NVK2</accession>
<proteinExistence type="predicted"/>
<keyword evidence="10 11" id="KW-0472">Membrane</keyword>
<dbReference type="InterPro" id="IPR050428">
    <property type="entry name" value="TCS_sensor_his_kinase"/>
</dbReference>
<sequence length="479" mass="50445">MRSTGSFKRALIAAGAAALLALAAMAITLAVGLARADRLLDRVSRSQTQLALVTRLEADLNAVPAAPPDRRTAALADLARSVATYRRTIEAETPIVPKDALPAQAIEARQAAELATLIARGRAGDIDRFRVLARAIVTSERIEADDALAAMRTLRRTGTGTAILLPILVALAGMFAMLWMLANLLRPIGALRRGVTALAQGDTARVDTSGFSDFDDLAHGFNAMADRIAAASRHLEAQVAERTTALADRNERLAAIDANRRLFFAQVGHELRTPVTVMMGEAEVALRDVATPPDALRDALGHVVANGQFVQRRLEDLLALASAEDGRLMIASVPIDVAAVMRDVARQAGPFARSSGSEIALTGSAQALRLRGDASWLHQALLALIDNAVKHGGGGRIDLTLAREAGRATLTVADDGPGVSEADLPHLFDTHYRATDRRGGSGLGLAVARWVAEAHRGTIGAANRVGGGLAVRIDLPLAA</sequence>
<dbReference type="InterPro" id="IPR036890">
    <property type="entry name" value="HATPase_C_sf"/>
</dbReference>
<comment type="subcellular location">
    <subcellularLocation>
        <location evidence="2">Membrane</location>
    </subcellularLocation>
</comment>
<feature type="domain" description="HAMP" evidence="13">
    <location>
        <begin position="182"/>
        <end position="233"/>
    </location>
</feature>
<keyword evidence="15" id="KW-1185">Reference proteome</keyword>
<dbReference type="PRINTS" id="PR00344">
    <property type="entry name" value="BCTRLSENSOR"/>
</dbReference>
<evidence type="ECO:0000256" key="5">
    <source>
        <dbReference type="ARBA" id="ARBA00022679"/>
    </source>
</evidence>
<evidence type="ECO:0000259" key="12">
    <source>
        <dbReference type="PROSITE" id="PS50109"/>
    </source>
</evidence>
<dbReference type="EMBL" id="CP061035">
    <property type="protein sequence ID" value="QQV77543.1"/>
    <property type="molecule type" value="Genomic_DNA"/>
</dbReference>
<evidence type="ECO:0000256" key="8">
    <source>
        <dbReference type="ARBA" id="ARBA00022989"/>
    </source>
</evidence>
<dbReference type="Pfam" id="PF00672">
    <property type="entry name" value="HAMP"/>
    <property type="match status" value="1"/>
</dbReference>
<evidence type="ECO:0000256" key="4">
    <source>
        <dbReference type="ARBA" id="ARBA00022553"/>
    </source>
</evidence>
<evidence type="ECO:0000256" key="9">
    <source>
        <dbReference type="ARBA" id="ARBA00023012"/>
    </source>
</evidence>
<dbReference type="GO" id="GO:0005886">
    <property type="term" value="C:plasma membrane"/>
    <property type="evidence" value="ECO:0007669"/>
    <property type="project" value="TreeGrafter"/>
</dbReference>
<evidence type="ECO:0000313" key="15">
    <source>
        <dbReference type="Proteomes" id="UP000595894"/>
    </source>
</evidence>
<dbReference type="Gene3D" id="3.30.565.10">
    <property type="entry name" value="Histidine kinase-like ATPase, C-terminal domain"/>
    <property type="match status" value="1"/>
</dbReference>
<evidence type="ECO:0000256" key="2">
    <source>
        <dbReference type="ARBA" id="ARBA00004370"/>
    </source>
</evidence>
<dbReference type="PANTHER" id="PTHR45436">
    <property type="entry name" value="SENSOR HISTIDINE KINASE YKOH"/>
    <property type="match status" value="1"/>
</dbReference>
<evidence type="ECO:0000256" key="10">
    <source>
        <dbReference type="ARBA" id="ARBA00023136"/>
    </source>
</evidence>
<dbReference type="KEGG" id="sari:H5J25_01670"/>
<dbReference type="InterPro" id="IPR003661">
    <property type="entry name" value="HisK_dim/P_dom"/>
</dbReference>
<evidence type="ECO:0000256" key="6">
    <source>
        <dbReference type="ARBA" id="ARBA00022692"/>
    </source>
</evidence>
<dbReference type="Proteomes" id="UP000595894">
    <property type="component" value="Chromosome"/>
</dbReference>
<dbReference type="InterPro" id="IPR003660">
    <property type="entry name" value="HAMP_dom"/>
</dbReference>
<keyword evidence="6 11" id="KW-0812">Transmembrane</keyword>
<keyword evidence="7 14" id="KW-0418">Kinase</keyword>
<evidence type="ECO:0000256" key="3">
    <source>
        <dbReference type="ARBA" id="ARBA00012438"/>
    </source>
</evidence>
<dbReference type="RefSeq" id="WP_202094091.1">
    <property type="nucleotide sequence ID" value="NZ_CP061035.1"/>
</dbReference>
<keyword evidence="8 11" id="KW-1133">Transmembrane helix</keyword>
<feature type="transmembrane region" description="Helical" evidence="11">
    <location>
        <begin position="163"/>
        <end position="185"/>
    </location>
</feature>
<dbReference type="Gene3D" id="1.10.287.130">
    <property type="match status" value="1"/>
</dbReference>
<dbReference type="SUPFAM" id="SSF47384">
    <property type="entry name" value="Homodimeric domain of signal transducing histidine kinase"/>
    <property type="match status" value="1"/>
</dbReference>
<evidence type="ECO:0000259" key="13">
    <source>
        <dbReference type="PROSITE" id="PS50885"/>
    </source>
</evidence>
<dbReference type="GO" id="GO:0000155">
    <property type="term" value="F:phosphorelay sensor kinase activity"/>
    <property type="evidence" value="ECO:0007669"/>
    <property type="project" value="InterPro"/>
</dbReference>
<reference evidence="15" key="1">
    <citation type="submission" date="2020-09" db="EMBL/GenBank/DDBJ databases">
        <title>Sphingomonas sp., a new species isolated from pork steak.</title>
        <authorList>
            <person name="Heidler von Heilborn D."/>
        </authorList>
    </citation>
    <scope>NUCLEOTIDE SEQUENCE [LARGE SCALE GENOMIC DNA]</scope>
</reference>
<dbReference type="InterPro" id="IPR004358">
    <property type="entry name" value="Sig_transdc_His_kin-like_C"/>
</dbReference>
<dbReference type="PANTHER" id="PTHR45436:SF5">
    <property type="entry name" value="SENSOR HISTIDINE KINASE TRCS"/>
    <property type="match status" value="1"/>
</dbReference>
<dbReference type="CDD" id="cd06225">
    <property type="entry name" value="HAMP"/>
    <property type="match status" value="1"/>
</dbReference>
<dbReference type="InterPro" id="IPR003594">
    <property type="entry name" value="HATPase_dom"/>
</dbReference>
<keyword evidence="9" id="KW-0902">Two-component regulatory system</keyword>
<dbReference type="SMART" id="SM00304">
    <property type="entry name" value="HAMP"/>
    <property type="match status" value="1"/>
</dbReference>
<evidence type="ECO:0000256" key="11">
    <source>
        <dbReference type="SAM" id="Phobius"/>
    </source>
</evidence>
<dbReference type="InterPro" id="IPR036097">
    <property type="entry name" value="HisK_dim/P_sf"/>
</dbReference>
<gene>
    <name evidence="14" type="ORF">H5J25_01670</name>
</gene>
<dbReference type="SUPFAM" id="SSF55874">
    <property type="entry name" value="ATPase domain of HSP90 chaperone/DNA topoisomerase II/histidine kinase"/>
    <property type="match status" value="1"/>
</dbReference>
<comment type="catalytic activity">
    <reaction evidence="1">
        <text>ATP + protein L-histidine = ADP + protein N-phospho-L-histidine.</text>
        <dbReference type="EC" id="2.7.13.3"/>
    </reaction>
</comment>
<dbReference type="Gene3D" id="6.10.340.10">
    <property type="match status" value="1"/>
</dbReference>
<dbReference type="CDD" id="cd00082">
    <property type="entry name" value="HisKA"/>
    <property type="match status" value="1"/>
</dbReference>
<evidence type="ECO:0000313" key="14">
    <source>
        <dbReference type="EMBL" id="QQV77543.1"/>
    </source>
</evidence>
<organism evidence="14 15">
    <name type="scientific">Sphingomonas aliaeris</name>
    <dbReference type="NCBI Taxonomy" id="2759526"/>
    <lineage>
        <taxon>Bacteria</taxon>
        <taxon>Pseudomonadati</taxon>
        <taxon>Pseudomonadota</taxon>
        <taxon>Alphaproteobacteria</taxon>
        <taxon>Sphingomonadales</taxon>
        <taxon>Sphingomonadaceae</taxon>
        <taxon>Sphingomonas</taxon>
    </lineage>
</organism>
<name>A0A974NVK2_9SPHN</name>
<evidence type="ECO:0000256" key="1">
    <source>
        <dbReference type="ARBA" id="ARBA00000085"/>
    </source>
</evidence>
<dbReference type="AlphaFoldDB" id="A0A974NVK2"/>
<keyword evidence="4" id="KW-0597">Phosphoprotein</keyword>
<dbReference type="Pfam" id="PF00512">
    <property type="entry name" value="HisKA"/>
    <property type="match status" value="1"/>
</dbReference>
<dbReference type="PROSITE" id="PS50109">
    <property type="entry name" value="HIS_KIN"/>
    <property type="match status" value="1"/>
</dbReference>
<dbReference type="SMART" id="SM00388">
    <property type="entry name" value="HisKA"/>
    <property type="match status" value="1"/>
</dbReference>